<evidence type="ECO:0000313" key="4">
    <source>
        <dbReference type="Proteomes" id="UP001302573"/>
    </source>
</evidence>
<dbReference type="PIRSF" id="PIRSF016184">
    <property type="entry name" value="PhzC_PhzF"/>
    <property type="match status" value="1"/>
</dbReference>
<comment type="similarity">
    <text evidence="1">Belongs to the PhzF family.</text>
</comment>
<dbReference type="Proteomes" id="UP001302573">
    <property type="component" value="Unassembled WGS sequence"/>
</dbReference>
<dbReference type="InterPro" id="IPR003719">
    <property type="entry name" value="Phenazine_PhzF-like"/>
</dbReference>
<keyword evidence="4" id="KW-1185">Reference proteome</keyword>
<dbReference type="SUPFAM" id="SSF54506">
    <property type="entry name" value="Diaminopimelate epimerase-like"/>
    <property type="match status" value="1"/>
</dbReference>
<accession>A0ABU5VDY8</accession>
<comment type="caution">
    <text evidence="3">The sequence shown here is derived from an EMBL/GenBank/DDBJ whole genome shotgun (WGS) entry which is preliminary data.</text>
</comment>
<dbReference type="GO" id="GO:0016853">
    <property type="term" value="F:isomerase activity"/>
    <property type="evidence" value="ECO:0007669"/>
    <property type="project" value="UniProtKB-KW"/>
</dbReference>
<evidence type="ECO:0000313" key="3">
    <source>
        <dbReference type="EMBL" id="MEA5670700.1"/>
    </source>
</evidence>
<organism evidence="3 4">
    <name type="scientific">Pseudomonas machongensis</name>
    <dbReference type="NCBI Taxonomy" id="3110229"/>
    <lineage>
        <taxon>Bacteria</taxon>
        <taxon>Pseudomonadati</taxon>
        <taxon>Pseudomonadota</taxon>
        <taxon>Gammaproteobacteria</taxon>
        <taxon>Pseudomonadales</taxon>
        <taxon>Pseudomonadaceae</taxon>
        <taxon>Pseudomonas</taxon>
    </lineage>
</organism>
<protein>
    <submittedName>
        <fullName evidence="3">PhzF family phenazine biosynthesis isomerase</fullName>
    </submittedName>
</protein>
<evidence type="ECO:0000256" key="1">
    <source>
        <dbReference type="ARBA" id="ARBA00008270"/>
    </source>
</evidence>
<dbReference type="PANTHER" id="PTHR13774:SF39">
    <property type="entry name" value="BIOSYNTHESIS PROTEIN, PUTATIVE-RELATED"/>
    <property type="match status" value="1"/>
</dbReference>
<sequence length="294" mass="31635">MTPEVHLINVFPAASNGGNPAPTVARADGMSDADMQAVARAYGHECGFVCSPPPGSDYDYALRFWVPNHEMEMCGHATVGAIWLLEHLGLLSKRQLELWTLSGRVQAQVSHTPDGAIQVEITQPKGQVEPLTAPDIEAEILSVLGISANELAPLPIQNAATSRVKTLVPLKSVAVLDSLKPDYRRIEQLCERIGSTGLYPYAVHDLAARQFDARQFPKSSGYPEDAATGIAAAALAFGLLENGLVSADDRPLQVRQGRAMGRPSQIALRFRRDEQAQVQGLWLGGPVSLAQEVA</sequence>
<dbReference type="PANTHER" id="PTHR13774">
    <property type="entry name" value="PHENAZINE BIOSYNTHESIS PROTEIN"/>
    <property type="match status" value="1"/>
</dbReference>
<evidence type="ECO:0000256" key="2">
    <source>
        <dbReference type="ARBA" id="ARBA00023235"/>
    </source>
</evidence>
<dbReference type="NCBIfam" id="TIGR00654">
    <property type="entry name" value="PhzF_family"/>
    <property type="match status" value="1"/>
</dbReference>
<dbReference type="Pfam" id="PF02567">
    <property type="entry name" value="PhzC-PhzF"/>
    <property type="match status" value="1"/>
</dbReference>
<gene>
    <name evidence="3" type="ORF">VA602_05045</name>
</gene>
<name>A0ABU5VDY8_9PSED</name>
<dbReference type="RefSeq" id="WP_323452656.1">
    <property type="nucleotide sequence ID" value="NZ_JAYFUI010000061.1"/>
</dbReference>
<proteinExistence type="inferred from homology"/>
<reference evidence="3 4" key="1">
    <citation type="submission" date="2023-12" db="EMBL/GenBank/DDBJ databases">
        <title>Pseudomonas machongensis sp. nov., isolated from wilted pepper plants (Capsicum annuum).</title>
        <authorList>
            <person name="Qiu M."/>
            <person name="Li Y."/>
            <person name="Liu Q."/>
            <person name="Zhang X."/>
            <person name="Huang Y."/>
            <person name="Guo R."/>
            <person name="Hu M."/>
            <person name="Zhou J."/>
            <person name="Zhou X."/>
        </authorList>
    </citation>
    <scope>NUCLEOTIDE SEQUENCE [LARGE SCALE GENOMIC DNA]</scope>
    <source>
        <strain evidence="3 4">MH2</strain>
    </source>
</reference>
<dbReference type="Gene3D" id="3.10.310.10">
    <property type="entry name" value="Diaminopimelate Epimerase, Chain A, domain 1"/>
    <property type="match status" value="2"/>
</dbReference>
<dbReference type="EMBL" id="JAYFUI010000061">
    <property type="protein sequence ID" value="MEA5670700.1"/>
    <property type="molecule type" value="Genomic_DNA"/>
</dbReference>
<keyword evidence="2 3" id="KW-0413">Isomerase</keyword>